<evidence type="ECO:0000256" key="5">
    <source>
        <dbReference type="ARBA" id="ARBA00022741"/>
    </source>
</evidence>
<keyword evidence="8 12" id="KW-0030">Aminoacyl-tRNA synthetase</keyword>
<dbReference type="STRING" id="1797197.A2Y75_05790"/>
<dbReference type="GO" id="GO:0004827">
    <property type="term" value="F:proline-tRNA ligase activity"/>
    <property type="evidence" value="ECO:0007669"/>
    <property type="project" value="UniProtKB-UniRule"/>
</dbReference>
<reference evidence="14 15" key="1">
    <citation type="journal article" date="2016" name="Nat. Commun.">
        <title>Thousands of microbial genomes shed light on interconnected biogeochemical processes in an aquifer system.</title>
        <authorList>
            <person name="Anantharaman K."/>
            <person name="Brown C.T."/>
            <person name="Hug L.A."/>
            <person name="Sharon I."/>
            <person name="Castelle C.J."/>
            <person name="Probst A.J."/>
            <person name="Thomas B.C."/>
            <person name="Singh A."/>
            <person name="Wilkins M.J."/>
            <person name="Karaoz U."/>
            <person name="Brodie E.L."/>
            <person name="Williams K.H."/>
            <person name="Hubbard S.S."/>
            <person name="Banfield J.F."/>
        </authorList>
    </citation>
    <scope>NUCLEOTIDE SEQUENCE [LARGE SCALE GENOMIC DNA]</scope>
</reference>
<dbReference type="GO" id="GO:0005829">
    <property type="term" value="C:cytosol"/>
    <property type="evidence" value="ECO:0007669"/>
    <property type="project" value="TreeGrafter"/>
</dbReference>
<dbReference type="InterPro" id="IPR045864">
    <property type="entry name" value="aa-tRNA-synth_II/BPL/LPL"/>
</dbReference>
<keyword evidence="4 12" id="KW-0436">Ligase</keyword>
<comment type="similarity">
    <text evidence="11 12">Belongs to the class-II aminoacyl-tRNA synthetase family. ProS type 1 subfamily.</text>
</comment>
<dbReference type="InterPro" id="IPR036621">
    <property type="entry name" value="Anticodon-bd_dom_sf"/>
</dbReference>
<keyword evidence="3 12" id="KW-0963">Cytoplasm</keyword>
<comment type="subcellular location">
    <subcellularLocation>
        <location evidence="1 12">Cytoplasm</location>
    </subcellularLocation>
</comment>
<organism evidence="14 15">
    <name type="scientific">Candidatus Solincola sediminis</name>
    <dbReference type="NCBI Taxonomy" id="1797199"/>
    <lineage>
        <taxon>Bacteria</taxon>
        <taxon>Bacillati</taxon>
        <taxon>Actinomycetota</taxon>
        <taxon>Candidatus Geothermincolia</taxon>
        <taxon>Candidatus Geothermincolales</taxon>
        <taxon>Candidatus Geothermincolaceae</taxon>
        <taxon>Candidatus Solincola</taxon>
    </lineage>
</organism>
<dbReference type="GO" id="GO:0005524">
    <property type="term" value="F:ATP binding"/>
    <property type="evidence" value="ECO:0007669"/>
    <property type="project" value="UniProtKB-UniRule"/>
</dbReference>
<evidence type="ECO:0000256" key="7">
    <source>
        <dbReference type="ARBA" id="ARBA00022917"/>
    </source>
</evidence>
<dbReference type="InterPro" id="IPR033730">
    <property type="entry name" value="ProRS_core_prok"/>
</dbReference>
<comment type="catalytic activity">
    <reaction evidence="9 12">
        <text>tRNA(Pro) + L-proline + ATP = L-prolyl-tRNA(Pro) + AMP + diphosphate</text>
        <dbReference type="Rhea" id="RHEA:14305"/>
        <dbReference type="Rhea" id="RHEA-COMP:9700"/>
        <dbReference type="Rhea" id="RHEA-COMP:9702"/>
        <dbReference type="ChEBI" id="CHEBI:30616"/>
        <dbReference type="ChEBI" id="CHEBI:33019"/>
        <dbReference type="ChEBI" id="CHEBI:60039"/>
        <dbReference type="ChEBI" id="CHEBI:78442"/>
        <dbReference type="ChEBI" id="CHEBI:78532"/>
        <dbReference type="ChEBI" id="CHEBI:456215"/>
        <dbReference type="EC" id="6.1.1.15"/>
    </reaction>
</comment>
<dbReference type="PRINTS" id="PR01046">
    <property type="entry name" value="TRNASYNTHPRO"/>
</dbReference>
<dbReference type="InterPro" id="IPR044140">
    <property type="entry name" value="ProRS_anticodon_short"/>
</dbReference>
<sequence length="568" mass="63383">MVRQSNTLIPTLKESPADAEIASHRLLIRAGYIRRVASGLYEFLPLGLRVIKKIEGIIRDEMDRAGAQELLLPILQPRELWEESGRWAKYGPEMMRLRDRAERDFGLGPTHEELITDLVRSNISSYRQLPLNLYQIGPKFRDEIRPRFGLLRGREFLMKDGYSFDRDEEGMADSYGRMYEAYGRIFSRSGCTWRAVEADTGLIGGDVSHEFMVPAEVGEDFIAYCSECPYAANLELASFRRPSPPSIGDMIVEKVHTPGQRTIEEVSSFLAIEAHRLIKCLMYLVGGRPVAVLVPGDREANEIKLGRGLGTDEFRLFNEDDWKRLPGYLQGYVGPVGLDGTEIIADWGLEGVGGMAAGANDADHHLINVKEGRDFTVNRFADVVNARAGDDCPRCNGQLKVEAGIEVGQVFQLGTRYSSPMRCCYDDENGVTRPMVMGTYGIGVSRLMAAVVEQSHDEKGIIWPVSVAPAVLHILPLNYEREERRQAAEELYQACLERGLEVLLDDREESAGVKFADADLIGIPYRAVIGKGYDSDGNLELQVRDGGERLNLGMEACLDYLSNAFKSV</sequence>
<dbReference type="AlphaFoldDB" id="A0A1F2WFY0"/>
<dbReference type="InterPro" id="IPR004500">
    <property type="entry name" value="Pro-tRNA-synth_IIa_bac-type"/>
</dbReference>
<comment type="function">
    <text evidence="10 12">Catalyzes the attachment of proline to tRNA(Pro) in a two-step reaction: proline is first activated by ATP to form Pro-AMP and then transferred to the acceptor end of tRNA(Pro). As ProRS can inadvertently accommodate and process non-cognate amino acids such as alanine and cysteine, to avoid such errors it has two additional distinct editing activities against alanine. One activity is designated as 'pretransfer' editing and involves the tRNA(Pro)-independent hydrolysis of activated Ala-AMP. The other activity is designated 'posttransfer' editing and involves deacylation of mischarged Ala-tRNA(Pro). The misacylated Cys-tRNA(Pro) is not edited by ProRS.</text>
</comment>
<evidence type="ECO:0000256" key="9">
    <source>
        <dbReference type="ARBA" id="ARBA00047671"/>
    </source>
</evidence>
<dbReference type="InterPro" id="IPR050062">
    <property type="entry name" value="Pro-tRNA_synthetase"/>
</dbReference>
<dbReference type="InterPro" id="IPR006195">
    <property type="entry name" value="aa-tRNA-synth_II"/>
</dbReference>
<dbReference type="EMBL" id="MELK01000052">
    <property type="protein sequence ID" value="OFW55747.1"/>
    <property type="molecule type" value="Genomic_DNA"/>
</dbReference>
<dbReference type="SUPFAM" id="SSF55681">
    <property type="entry name" value="Class II aaRS and biotin synthetases"/>
    <property type="match status" value="1"/>
</dbReference>
<comment type="subunit">
    <text evidence="2 12">Homodimer.</text>
</comment>
<dbReference type="EC" id="6.1.1.15" evidence="12"/>
<dbReference type="Gene3D" id="3.40.50.800">
    <property type="entry name" value="Anticodon-binding domain"/>
    <property type="match status" value="1"/>
</dbReference>
<name>A0A1F2WFY0_9ACTN</name>
<dbReference type="InterPro" id="IPR036754">
    <property type="entry name" value="YbaK/aa-tRNA-synt-asso_dom_sf"/>
</dbReference>
<dbReference type="GO" id="GO:0002161">
    <property type="term" value="F:aminoacyl-tRNA deacylase activity"/>
    <property type="evidence" value="ECO:0007669"/>
    <property type="project" value="InterPro"/>
</dbReference>
<dbReference type="InterPro" id="IPR002316">
    <property type="entry name" value="Pro-tRNA-ligase_IIa"/>
</dbReference>
<dbReference type="InterPro" id="IPR007214">
    <property type="entry name" value="YbaK/aa-tRNA-synth-assoc-dom"/>
</dbReference>
<dbReference type="CDD" id="cd00861">
    <property type="entry name" value="ProRS_anticodon_short"/>
    <property type="match status" value="1"/>
</dbReference>
<evidence type="ECO:0000256" key="4">
    <source>
        <dbReference type="ARBA" id="ARBA00022598"/>
    </source>
</evidence>
<proteinExistence type="inferred from homology"/>
<dbReference type="PROSITE" id="PS50862">
    <property type="entry name" value="AA_TRNA_LIGASE_II"/>
    <property type="match status" value="1"/>
</dbReference>
<evidence type="ECO:0000256" key="10">
    <source>
        <dbReference type="ARBA" id="ARBA00053664"/>
    </source>
</evidence>
<dbReference type="Pfam" id="PF00587">
    <property type="entry name" value="tRNA-synt_2b"/>
    <property type="match status" value="1"/>
</dbReference>
<dbReference type="HAMAP" id="MF_01569">
    <property type="entry name" value="Pro_tRNA_synth_type1"/>
    <property type="match status" value="1"/>
</dbReference>
<dbReference type="FunFam" id="3.30.930.10:FF:000066">
    <property type="entry name" value="Proline--tRNA ligase"/>
    <property type="match status" value="1"/>
</dbReference>
<comment type="caution">
    <text evidence="14">The sequence shown here is derived from an EMBL/GenBank/DDBJ whole genome shotgun (WGS) entry which is preliminary data.</text>
</comment>
<gene>
    <name evidence="12" type="primary">proS</name>
    <name evidence="14" type="ORF">A2Y75_05790</name>
</gene>
<feature type="domain" description="Aminoacyl-transfer RNA synthetases class-II family profile" evidence="13">
    <location>
        <begin position="34"/>
        <end position="464"/>
    </location>
</feature>
<evidence type="ECO:0000256" key="1">
    <source>
        <dbReference type="ARBA" id="ARBA00004496"/>
    </source>
</evidence>
<keyword evidence="7 12" id="KW-0648">Protein biosynthesis</keyword>
<dbReference type="FunFam" id="3.30.930.10:FF:000065">
    <property type="entry name" value="Proline--tRNA ligase"/>
    <property type="match status" value="1"/>
</dbReference>
<dbReference type="Proteomes" id="UP000177876">
    <property type="component" value="Unassembled WGS sequence"/>
</dbReference>
<dbReference type="Pfam" id="PF03129">
    <property type="entry name" value="HGTP_anticodon"/>
    <property type="match status" value="1"/>
</dbReference>
<evidence type="ECO:0000256" key="12">
    <source>
        <dbReference type="HAMAP-Rule" id="MF_01569"/>
    </source>
</evidence>
<dbReference type="Gene3D" id="3.30.930.10">
    <property type="entry name" value="Bira Bifunctional Protein, Domain 2"/>
    <property type="match status" value="2"/>
</dbReference>
<dbReference type="NCBIfam" id="TIGR00409">
    <property type="entry name" value="proS_fam_II"/>
    <property type="match status" value="1"/>
</dbReference>
<dbReference type="PANTHER" id="PTHR42753:SF2">
    <property type="entry name" value="PROLINE--TRNA LIGASE"/>
    <property type="match status" value="1"/>
</dbReference>
<evidence type="ECO:0000259" key="13">
    <source>
        <dbReference type="PROSITE" id="PS50862"/>
    </source>
</evidence>
<keyword evidence="6 12" id="KW-0067">ATP-binding</keyword>
<dbReference type="SUPFAM" id="SSF55826">
    <property type="entry name" value="YbaK/ProRS associated domain"/>
    <property type="match status" value="1"/>
</dbReference>
<comment type="domain">
    <text evidence="12">Consists of three domains: the N-terminal catalytic domain, the editing domain and the C-terminal anticodon-binding domain.</text>
</comment>
<protein>
    <recommendedName>
        <fullName evidence="12">Proline--tRNA ligase</fullName>
        <ecNumber evidence="12">6.1.1.15</ecNumber>
    </recommendedName>
    <alternativeName>
        <fullName evidence="12">Prolyl-tRNA synthetase</fullName>
        <shortName evidence="12">ProRS</shortName>
    </alternativeName>
</protein>
<dbReference type="Pfam" id="PF04073">
    <property type="entry name" value="tRNA_edit"/>
    <property type="match status" value="1"/>
</dbReference>
<evidence type="ECO:0000256" key="11">
    <source>
        <dbReference type="ARBA" id="ARBA00060755"/>
    </source>
</evidence>
<dbReference type="InterPro" id="IPR002314">
    <property type="entry name" value="aa-tRNA-synt_IIb"/>
</dbReference>
<evidence type="ECO:0000313" key="15">
    <source>
        <dbReference type="Proteomes" id="UP000177876"/>
    </source>
</evidence>
<evidence type="ECO:0000256" key="8">
    <source>
        <dbReference type="ARBA" id="ARBA00023146"/>
    </source>
</evidence>
<dbReference type="PANTHER" id="PTHR42753">
    <property type="entry name" value="MITOCHONDRIAL RIBOSOME PROTEIN L39/PROLYL-TRNA LIGASE FAMILY MEMBER"/>
    <property type="match status" value="1"/>
</dbReference>
<evidence type="ECO:0000256" key="2">
    <source>
        <dbReference type="ARBA" id="ARBA00011738"/>
    </source>
</evidence>
<dbReference type="NCBIfam" id="NF006625">
    <property type="entry name" value="PRK09194.1"/>
    <property type="match status" value="1"/>
</dbReference>
<dbReference type="InterPro" id="IPR004154">
    <property type="entry name" value="Anticodon-bd"/>
</dbReference>
<dbReference type="SUPFAM" id="SSF52954">
    <property type="entry name" value="Class II aaRS ABD-related"/>
    <property type="match status" value="1"/>
</dbReference>
<evidence type="ECO:0000256" key="3">
    <source>
        <dbReference type="ARBA" id="ARBA00022490"/>
    </source>
</evidence>
<dbReference type="InterPro" id="IPR023717">
    <property type="entry name" value="Pro-tRNA-Synthase_IIa_type1"/>
</dbReference>
<accession>A0A1F2WFY0</accession>
<dbReference type="GO" id="GO:0006433">
    <property type="term" value="P:prolyl-tRNA aminoacylation"/>
    <property type="evidence" value="ECO:0007669"/>
    <property type="project" value="UniProtKB-UniRule"/>
</dbReference>
<keyword evidence="5 12" id="KW-0547">Nucleotide-binding</keyword>
<evidence type="ECO:0000256" key="6">
    <source>
        <dbReference type="ARBA" id="ARBA00022840"/>
    </source>
</evidence>
<evidence type="ECO:0000313" key="14">
    <source>
        <dbReference type="EMBL" id="OFW55747.1"/>
    </source>
</evidence>
<dbReference type="CDD" id="cd04334">
    <property type="entry name" value="ProRS-INS"/>
    <property type="match status" value="1"/>
</dbReference>
<dbReference type="CDD" id="cd00779">
    <property type="entry name" value="ProRS_core_prok"/>
    <property type="match status" value="1"/>
</dbReference>